<gene>
    <name evidence="4" type="ORF">GETHED_03850</name>
</gene>
<dbReference type="InterPro" id="IPR000700">
    <property type="entry name" value="PAS-assoc_C"/>
</dbReference>
<dbReference type="CDD" id="cd00130">
    <property type="entry name" value="PAS"/>
    <property type="match status" value="1"/>
</dbReference>
<feature type="domain" description="PAS" evidence="2">
    <location>
        <begin position="326"/>
        <end position="369"/>
    </location>
</feature>
<dbReference type="Gene3D" id="3.30.450.20">
    <property type="entry name" value="PAS domain"/>
    <property type="match status" value="3"/>
</dbReference>
<dbReference type="SUPFAM" id="SSF55785">
    <property type="entry name" value="PYP-like sensor domain (PAS domain)"/>
    <property type="match status" value="1"/>
</dbReference>
<organism evidence="4 5">
    <name type="scientific">Geothrix edaphica</name>
    <dbReference type="NCBI Taxonomy" id="2927976"/>
    <lineage>
        <taxon>Bacteria</taxon>
        <taxon>Pseudomonadati</taxon>
        <taxon>Acidobacteriota</taxon>
        <taxon>Holophagae</taxon>
        <taxon>Holophagales</taxon>
        <taxon>Holophagaceae</taxon>
        <taxon>Geothrix</taxon>
    </lineage>
</organism>
<evidence type="ECO:0000259" key="2">
    <source>
        <dbReference type="PROSITE" id="PS50112"/>
    </source>
</evidence>
<proteinExistence type="predicted"/>
<keyword evidence="5" id="KW-1185">Reference proteome</keyword>
<dbReference type="CDD" id="cd12915">
    <property type="entry name" value="PDC2_DGC_like"/>
    <property type="match status" value="1"/>
</dbReference>
<dbReference type="Pfam" id="PF00989">
    <property type="entry name" value="PAS"/>
    <property type="match status" value="1"/>
</dbReference>
<dbReference type="InterPro" id="IPR013767">
    <property type="entry name" value="PAS_fold"/>
</dbReference>
<keyword evidence="1" id="KW-0812">Transmembrane</keyword>
<sequence length="532" mass="59702">MNDARRFLRATPSTFIKAMGALLVLFNLVLVVAAIWVLALSRRHYVERAESATQNLAQVLEGSVEDTIQRIDLTIQSIQDEAGHDSQGRLGNLVRLQFQRAEILASLQVADASGRILHAAPAPTDPSVADQGFFHQLQANPAPDLLISRPVRSPDGTWHLILARRLERTGGGFAGAVFALLPTEQLARTMSQVDVGRWGSVSLRGTDLSLLVRYPDFVGRQRLTGDTRVAGAYLEAVRSNRASVQFTETSVVDGLRRTYSLRKTDHPPFYILVGLAQREYLQAWRHQVAFAIAAVLGLAALTLALGWQARASWIRQMADQERLAAQEARYRLLAENATDVIWSMDPDGRLTYISPSILRQRGWTPEEFMALSPEDRALSRKGNEMFRERMEKARQLPPGSQPFEGDLLQATVKDKDGRELQIEAQWRLVWGEDGRLLGFQGVTRDITARKRLEVERERLIQSLTQALADVKQLSGMLPICSSCKKVRDDHGYWSQIETYLSEHTEATFTHGVCPDCAQRFREEIRARRDQGG</sequence>
<dbReference type="InterPro" id="IPR000014">
    <property type="entry name" value="PAS"/>
</dbReference>
<comment type="caution">
    <text evidence="4">The sequence shown here is derived from an EMBL/GenBank/DDBJ whole genome shotgun (WGS) entry which is preliminary data.</text>
</comment>
<dbReference type="CDD" id="cd12914">
    <property type="entry name" value="PDC1_DGC_like"/>
    <property type="match status" value="1"/>
</dbReference>
<evidence type="ECO:0000259" key="3">
    <source>
        <dbReference type="PROSITE" id="PS50113"/>
    </source>
</evidence>
<dbReference type="PROSITE" id="PS50113">
    <property type="entry name" value="PAC"/>
    <property type="match status" value="1"/>
</dbReference>
<dbReference type="NCBIfam" id="TIGR00229">
    <property type="entry name" value="sensory_box"/>
    <property type="match status" value="1"/>
</dbReference>
<evidence type="ECO:0008006" key="6">
    <source>
        <dbReference type="Google" id="ProtNLM"/>
    </source>
</evidence>
<keyword evidence="1" id="KW-0472">Membrane</keyword>
<evidence type="ECO:0000313" key="4">
    <source>
        <dbReference type="EMBL" id="GLH66021.1"/>
    </source>
</evidence>
<name>A0ABQ5PV53_9BACT</name>
<feature type="transmembrane region" description="Helical" evidence="1">
    <location>
        <begin position="288"/>
        <end position="307"/>
    </location>
</feature>
<dbReference type="SMART" id="SM00091">
    <property type="entry name" value="PAS"/>
    <property type="match status" value="1"/>
</dbReference>
<keyword evidence="1" id="KW-1133">Transmembrane helix</keyword>
<evidence type="ECO:0000313" key="5">
    <source>
        <dbReference type="Proteomes" id="UP001165044"/>
    </source>
</evidence>
<dbReference type="Proteomes" id="UP001165044">
    <property type="component" value="Unassembled WGS sequence"/>
</dbReference>
<feature type="domain" description="PAC" evidence="3">
    <location>
        <begin position="401"/>
        <end position="458"/>
    </location>
</feature>
<dbReference type="EMBL" id="BSDC01000001">
    <property type="protein sequence ID" value="GLH66021.1"/>
    <property type="molecule type" value="Genomic_DNA"/>
</dbReference>
<dbReference type="InterPro" id="IPR035965">
    <property type="entry name" value="PAS-like_dom_sf"/>
</dbReference>
<accession>A0ABQ5PV53</accession>
<reference evidence="4" key="1">
    <citation type="journal article" date="2023" name="Antonie Van Leeuwenhoek">
        <title>Mesoterricola silvestris gen. nov., sp. nov., Mesoterricola sediminis sp. nov., Geothrix oryzae sp. nov., Geothrix edaphica sp. nov., Geothrix rubra sp. nov., and Geothrix limicola sp. nov., six novel members of Acidobacteriota isolated from soils.</title>
        <authorList>
            <person name="Itoh H."/>
            <person name="Sugisawa Y."/>
            <person name="Mise K."/>
            <person name="Xu Z."/>
            <person name="Kuniyasu M."/>
            <person name="Ushijima N."/>
            <person name="Kawano K."/>
            <person name="Kobayashi E."/>
            <person name="Shiratori Y."/>
            <person name="Masuda Y."/>
            <person name="Senoo K."/>
        </authorList>
    </citation>
    <scope>NUCLEOTIDE SEQUENCE</scope>
    <source>
        <strain evidence="4">Red802</strain>
    </source>
</reference>
<evidence type="ECO:0000256" key="1">
    <source>
        <dbReference type="SAM" id="Phobius"/>
    </source>
</evidence>
<feature type="transmembrane region" description="Helical" evidence="1">
    <location>
        <begin position="20"/>
        <end position="40"/>
    </location>
</feature>
<dbReference type="RefSeq" id="WP_285606110.1">
    <property type="nucleotide sequence ID" value="NZ_BSDC01000001.1"/>
</dbReference>
<protein>
    <recommendedName>
        <fullName evidence="6">PAS domain S-box protein</fullName>
    </recommendedName>
</protein>
<dbReference type="PROSITE" id="PS50112">
    <property type="entry name" value="PAS"/>
    <property type="match status" value="1"/>
</dbReference>